<comment type="subcellular location">
    <subcellularLocation>
        <location evidence="1">Membrane</location>
        <topology evidence="1">Multi-pass membrane protein</topology>
    </subcellularLocation>
</comment>
<evidence type="ECO:0000256" key="3">
    <source>
        <dbReference type="ARBA" id="ARBA00022475"/>
    </source>
</evidence>
<dbReference type="Proteomes" id="UP000001700">
    <property type="component" value="Chromosome"/>
</dbReference>
<evidence type="ECO:0000256" key="9">
    <source>
        <dbReference type="ARBA" id="ARBA00047690"/>
    </source>
</evidence>
<dbReference type="GO" id="GO:0005886">
    <property type="term" value="C:plasma membrane"/>
    <property type="evidence" value="ECO:0007669"/>
    <property type="project" value="TreeGrafter"/>
</dbReference>
<feature type="transmembrane region" description="Helical" evidence="10">
    <location>
        <begin position="228"/>
        <end position="250"/>
    </location>
</feature>
<reference evidence="11" key="1">
    <citation type="submission" date="2008-05" db="EMBL/GenBank/DDBJ databases">
        <title>Genome sequence of Riesia pediculicola USDA.</title>
        <authorList>
            <person name="Kirkness E.F."/>
        </authorList>
    </citation>
    <scope>NUCLEOTIDE SEQUENCE [LARGE SCALE GENOMIC DNA]</scope>
    <source>
        <strain evidence="11">USDA</strain>
    </source>
</reference>
<feature type="transmembrane region" description="Helical" evidence="10">
    <location>
        <begin position="12"/>
        <end position="32"/>
    </location>
</feature>
<keyword evidence="6 10" id="KW-1133">Transmembrane helix</keyword>
<evidence type="ECO:0000256" key="7">
    <source>
        <dbReference type="ARBA" id="ARBA00023133"/>
    </source>
</evidence>
<dbReference type="PANTHER" id="PTHR43448">
    <property type="entry name" value="PROTOHEME IX FARNESYLTRANSFERASE, MITOCHONDRIAL"/>
    <property type="match status" value="1"/>
</dbReference>
<dbReference type="InterPro" id="IPR044878">
    <property type="entry name" value="UbiA_sf"/>
</dbReference>
<dbReference type="OrthoDB" id="9814417at2"/>
<proteinExistence type="predicted"/>
<accession>D4G7X8</accession>
<keyword evidence="7" id="KW-0350">Heme biosynthesis</keyword>
<dbReference type="eggNOG" id="COG0109">
    <property type="taxonomic scope" value="Bacteria"/>
</dbReference>
<dbReference type="GO" id="GO:0008495">
    <property type="term" value="F:protoheme IX farnesyltransferase activity"/>
    <property type="evidence" value="ECO:0007669"/>
    <property type="project" value="UniProtKB-EC"/>
</dbReference>
<name>D4G7X8_RIEPU</name>
<evidence type="ECO:0000313" key="11">
    <source>
        <dbReference type="EMBL" id="ADD79730.1"/>
    </source>
</evidence>
<dbReference type="RefSeq" id="WP_013087716.1">
    <property type="nucleotide sequence ID" value="NC_014109.1"/>
</dbReference>
<gene>
    <name evidence="11" type="ordered locus">RIEPE_0170</name>
</gene>
<feature type="transmembrane region" description="Helical" evidence="10">
    <location>
        <begin position="203"/>
        <end position="222"/>
    </location>
</feature>
<evidence type="ECO:0000256" key="6">
    <source>
        <dbReference type="ARBA" id="ARBA00022989"/>
    </source>
</evidence>
<dbReference type="AlphaFoldDB" id="D4G7X8"/>
<organism evidence="11 12">
    <name type="scientific">Riesia pediculicola (strain USDA)</name>
    <dbReference type="NCBI Taxonomy" id="515618"/>
    <lineage>
        <taxon>Bacteria</taxon>
        <taxon>Pseudomonadati</taxon>
        <taxon>Pseudomonadota</taxon>
        <taxon>Gammaproteobacteria</taxon>
        <taxon>Enterobacterales</taxon>
        <taxon>Enterobacteriaceae</taxon>
        <taxon>Candidatus Riesia</taxon>
    </lineage>
</organism>
<dbReference type="EMBL" id="CP001085">
    <property type="protein sequence ID" value="ADD79730.1"/>
    <property type="molecule type" value="Genomic_DNA"/>
</dbReference>
<dbReference type="CDD" id="cd13957">
    <property type="entry name" value="PT_UbiA_Cox10"/>
    <property type="match status" value="1"/>
</dbReference>
<evidence type="ECO:0000256" key="5">
    <source>
        <dbReference type="ARBA" id="ARBA00022692"/>
    </source>
</evidence>
<dbReference type="Pfam" id="PF01040">
    <property type="entry name" value="UbiA"/>
    <property type="match status" value="1"/>
</dbReference>
<evidence type="ECO:0000313" key="12">
    <source>
        <dbReference type="Proteomes" id="UP000001700"/>
    </source>
</evidence>
<protein>
    <recommendedName>
        <fullName evidence="2">heme o synthase</fullName>
        <ecNumber evidence="2">2.5.1.141</ecNumber>
    </recommendedName>
</protein>
<feature type="transmembrane region" description="Helical" evidence="10">
    <location>
        <begin position="79"/>
        <end position="100"/>
    </location>
</feature>
<keyword evidence="8 10" id="KW-0472">Membrane</keyword>
<dbReference type="KEGG" id="rip:RIEPE_0170"/>
<dbReference type="HOGENOM" id="CLU_029631_0_0_6"/>
<feature type="transmembrane region" description="Helical" evidence="10">
    <location>
        <begin position="106"/>
        <end position="124"/>
    </location>
</feature>
<dbReference type="PANTHER" id="PTHR43448:SF2">
    <property type="entry name" value="PROTOHEME IX FARNESYLTRANSFERASE, MITOCHONDRIAL"/>
    <property type="match status" value="1"/>
</dbReference>
<evidence type="ECO:0000256" key="1">
    <source>
        <dbReference type="ARBA" id="ARBA00004141"/>
    </source>
</evidence>
<dbReference type="EC" id="2.5.1.141" evidence="2"/>
<evidence type="ECO:0000256" key="2">
    <source>
        <dbReference type="ARBA" id="ARBA00012292"/>
    </source>
</evidence>
<evidence type="ECO:0000256" key="8">
    <source>
        <dbReference type="ARBA" id="ARBA00023136"/>
    </source>
</evidence>
<dbReference type="Gene3D" id="1.10.357.140">
    <property type="entry name" value="UbiA prenyltransferase"/>
    <property type="match status" value="1"/>
</dbReference>
<feature type="transmembrane region" description="Helical" evidence="10">
    <location>
        <begin position="262"/>
        <end position="280"/>
    </location>
</feature>
<evidence type="ECO:0000256" key="10">
    <source>
        <dbReference type="SAM" id="Phobius"/>
    </source>
</evidence>
<dbReference type="STRING" id="515618.RIEPE_0170"/>
<sequence>MRRYFEIIKPKIVLGNLISSVCGLLIAEEYSFNFFRGFYVILSIFLIISSCFILNNFMDRKVDKIMIRTKNRILTKDSSKNNIFFLILSFSFLIIGLLILYKSSNLLSLSISIFGFSTYVLYTVLKKKTFYSIYLGSLSGSTPSMIAYCSISNRIDVRSIIIYITLFLWQIPHFYSISLLFLKDYLRAKIPILPNKIGLFKTKIHIFSYVMVFSILSIIPFFNGYVGIRYLNITIFVNLIWLLTVLQGVIDSSVSLKKWSKKSFMISIISINLFNCMFAIDKNLN</sequence>
<dbReference type="InterPro" id="IPR000537">
    <property type="entry name" value="UbiA_prenyltransferase"/>
</dbReference>
<feature type="transmembrane region" description="Helical" evidence="10">
    <location>
        <begin position="160"/>
        <end position="182"/>
    </location>
</feature>
<feature type="transmembrane region" description="Helical" evidence="10">
    <location>
        <begin position="38"/>
        <end position="58"/>
    </location>
</feature>
<dbReference type="GO" id="GO:0048034">
    <property type="term" value="P:heme O biosynthetic process"/>
    <property type="evidence" value="ECO:0007669"/>
    <property type="project" value="TreeGrafter"/>
</dbReference>
<keyword evidence="4 11" id="KW-0808">Transferase</keyword>
<dbReference type="InterPro" id="IPR006369">
    <property type="entry name" value="Protohaem_IX_farnesylTrfase"/>
</dbReference>
<keyword evidence="3" id="KW-1003">Cell membrane</keyword>
<keyword evidence="12" id="KW-1185">Reference proteome</keyword>
<keyword evidence="5 10" id="KW-0812">Transmembrane</keyword>
<comment type="catalytic activity">
    <reaction evidence="9">
        <text>heme b + (2E,6E)-farnesyl diphosphate + H2O = Fe(II)-heme o + diphosphate</text>
        <dbReference type="Rhea" id="RHEA:28070"/>
        <dbReference type="ChEBI" id="CHEBI:15377"/>
        <dbReference type="ChEBI" id="CHEBI:33019"/>
        <dbReference type="ChEBI" id="CHEBI:60344"/>
        <dbReference type="ChEBI" id="CHEBI:60530"/>
        <dbReference type="ChEBI" id="CHEBI:175763"/>
        <dbReference type="EC" id="2.5.1.141"/>
    </reaction>
</comment>
<evidence type="ECO:0000256" key="4">
    <source>
        <dbReference type="ARBA" id="ARBA00022679"/>
    </source>
</evidence>